<name>A0A9P9KJJ5_FUSRE</name>
<keyword evidence="2" id="KW-1185">Reference proteome</keyword>
<dbReference type="RefSeq" id="XP_046054082.1">
    <property type="nucleotide sequence ID" value="XM_046185346.1"/>
</dbReference>
<proteinExistence type="predicted"/>
<gene>
    <name evidence="1" type="ORF">BKA55DRAFT_248512</name>
</gene>
<dbReference type="EMBL" id="JAGMUX010000003">
    <property type="protein sequence ID" value="KAH7265347.1"/>
    <property type="molecule type" value="Genomic_DNA"/>
</dbReference>
<reference evidence="1" key="1">
    <citation type="journal article" date="2021" name="Nat. Commun.">
        <title>Genetic determinants of endophytism in the Arabidopsis root mycobiome.</title>
        <authorList>
            <person name="Mesny F."/>
            <person name="Miyauchi S."/>
            <person name="Thiergart T."/>
            <person name="Pickel B."/>
            <person name="Atanasova L."/>
            <person name="Karlsson M."/>
            <person name="Huettel B."/>
            <person name="Barry K.W."/>
            <person name="Haridas S."/>
            <person name="Chen C."/>
            <person name="Bauer D."/>
            <person name="Andreopoulos W."/>
            <person name="Pangilinan J."/>
            <person name="LaButti K."/>
            <person name="Riley R."/>
            <person name="Lipzen A."/>
            <person name="Clum A."/>
            <person name="Drula E."/>
            <person name="Henrissat B."/>
            <person name="Kohler A."/>
            <person name="Grigoriev I.V."/>
            <person name="Martin F.M."/>
            <person name="Hacquard S."/>
        </authorList>
    </citation>
    <scope>NUCLEOTIDE SEQUENCE</scope>
    <source>
        <strain evidence="1">MPI-CAGE-AT-0023</strain>
    </source>
</reference>
<dbReference type="GeneID" id="70215300"/>
<evidence type="ECO:0000313" key="1">
    <source>
        <dbReference type="EMBL" id="KAH7265347.1"/>
    </source>
</evidence>
<dbReference type="AlphaFoldDB" id="A0A9P9KJJ5"/>
<accession>A0A9P9KJJ5</accession>
<protein>
    <submittedName>
        <fullName evidence="1">Uncharacterized protein</fullName>
    </submittedName>
</protein>
<dbReference type="Proteomes" id="UP000720189">
    <property type="component" value="Unassembled WGS sequence"/>
</dbReference>
<organism evidence="1 2">
    <name type="scientific">Fusarium redolens</name>
    <dbReference type="NCBI Taxonomy" id="48865"/>
    <lineage>
        <taxon>Eukaryota</taxon>
        <taxon>Fungi</taxon>
        <taxon>Dikarya</taxon>
        <taxon>Ascomycota</taxon>
        <taxon>Pezizomycotina</taxon>
        <taxon>Sordariomycetes</taxon>
        <taxon>Hypocreomycetidae</taxon>
        <taxon>Hypocreales</taxon>
        <taxon>Nectriaceae</taxon>
        <taxon>Fusarium</taxon>
        <taxon>Fusarium redolens species complex</taxon>
    </lineage>
</organism>
<comment type="caution">
    <text evidence="1">The sequence shown here is derived from an EMBL/GenBank/DDBJ whole genome shotgun (WGS) entry which is preliminary data.</text>
</comment>
<sequence>MVSIVVSLLLNLSRQRQLFIVRRFYGNSYSGRCRVTSTTVVTVECQDLAENMQDFLNSWFGINTSFRSNSRKTPQMDSWHFCLGRLGFLYYFKLILRTPKD</sequence>
<evidence type="ECO:0000313" key="2">
    <source>
        <dbReference type="Proteomes" id="UP000720189"/>
    </source>
</evidence>